<protein>
    <submittedName>
        <fullName evidence="2">M23 family metallopeptidase</fullName>
    </submittedName>
</protein>
<evidence type="ECO:0000313" key="3">
    <source>
        <dbReference type="Proteomes" id="UP000320948"/>
    </source>
</evidence>
<gene>
    <name evidence="2" type="ORF">DI628_06420</name>
</gene>
<dbReference type="Proteomes" id="UP000320948">
    <property type="component" value="Unassembled WGS sequence"/>
</dbReference>
<proteinExistence type="predicted"/>
<name>A0A6N4R6B2_BLAVI</name>
<reference evidence="2 3" key="1">
    <citation type="journal article" date="2017" name="Nat. Commun.">
        <title>In situ click chemistry generation of cyclooxygenase-2 inhibitors.</title>
        <authorList>
            <person name="Bhardwaj A."/>
            <person name="Kaur J."/>
            <person name="Wuest M."/>
            <person name="Wuest F."/>
        </authorList>
    </citation>
    <scope>NUCLEOTIDE SEQUENCE [LARGE SCALE GENOMIC DNA]</scope>
    <source>
        <strain evidence="2">S2_018_000_R2_106</strain>
    </source>
</reference>
<organism evidence="2 3">
    <name type="scientific">Blastochloris viridis</name>
    <name type="common">Rhodopseudomonas viridis</name>
    <dbReference type="NCBI Taxonomy" id="1079"/>
    <lineage>
        <taxon>Bacteria</taxon>
        <taxon>Pseudomonadati</taxon>
        <taxon>Pseudomonadota</taxon>
        <taxon>Alphaproteobacteria</taxon>
        <taxon>Hyphomicrobiales</taxon>
        <taxon>Blastochloridaceae</taxon>
        <taxon>Blastochloris</taxon>
    </lineage>
</organism>
<dbReference type="InterPro" id="IPR011055">
    <property type="entry name" value="Dup_hybrid_motif"/>
</dbReference>
<dbReference type="InterPro" id="IPR016047">
    <property type="entry name" value="M23ase_b-sheet_dom"/>
</dbReference>
<dbReference type="SUPFAM" id="SSF51261">
    <property type="entry name" value="Duplicated hybrid motif"/>
    <property type="match status" value="1"/>
</dbReference>
<dbReference type="GO" id="GO:0004222">
    <property type="term" value="F:metalloendopeptidase activity"/>
    <property type="evidence" value="ECO:0007669"/>
    <property type="project" value="TreeGrafter"/>
</dbReference>
<dbReference type="InterPro" id="IPR050570">
    <property type="entry name" value="Cell_wall_metabolism_enzyme"/>
</dbReference>
<sequence length="485" mass="48558">MPSSGFSQDAVMDTSKLYAGSGTMDNVKVVNTKLNENPSLGGVDNKMSMGYMKEVGGNTVGSAKFQGQGTTISAHEVNLNSNMLNSKSIGAQSISDMNNAGTVKVGLASKVGSINPNNSNQPSVIPLGQQISFDSKAYLKDGTIKANNAISGYGMRQNPITGKMALHAGTDYTGRMADGTRNTDILASGSGKVIESKCVSGGYGCSIVIDHGNGVYTRYAHLAAQDVKVGDTVAQGDRIATMGNTGGSQGTHLHYEVLNGGTNPRANAVATVGGTSTYNQQVAGKFGSSAERPAGIGTTGSTGSVYAGNSTTSSGGYTGGGTNVATGGLGNTLQNMLGGSSGLGGLGNALGGGNSMSQILSQLFNGGGGSGSSSSSDDAYGSSGSYYGGSSAVASDKLVVKTVTEVAANGDTTRTTTYASGRSEQITIKNTGTKADLDALLTSAMGKTSADSVLASIKALCASRMATSSDADMLKISQCQSGTAS</sequence>
<dbReference type="AlphaFoldDB" id="A0A6N4R6B2"/>
<dbReference type="CDD" id="cd12797">
    <property type="entry name" value="M23_peptidase"/>
    <property type="match status" value="1"/>
</dbReference>
<dbReference type="Pfam" id="PF01551">
    <property type="entry name" value="Peptidase_M23"/>
    <property type="match status" value="1"/>
</dbReference>
<dbReference type="PANTHER" id="PTHR21666:SF270">
    <property type="entry name" value="MUREIN HYDROLASE ACTIVATOR ENVC"/>
    <property type="match status" value="1"/>
</dbReference>
<dbReference type="Gene3D" id="2.70.70.10">
    <property type="entry name" value="Glucose Permease (Domain IIA)"/>
    <property type="match status" value="1"/>
</dbReference>
<accession>A0A6N4R6B2</accession>
<dbReference type="PANTHER" id="PTHR21666">
    <property type="entry name" value="PEPTIDASE-RELATED"/>
    <property type="match status" value="1"/>
</dbReference>
<feature type="domain" description="M23ase beta-sheet core" evidence="1">
    <location>
        <begin position="177"/>
        <end position="262"/>
    </location>
</feature>
<evidence type="ECO:0000313" key="2">
    <source>
        <dbReference type="EMBL" id="TKW60973.1"/>
    </source>
</evidence>
<evidence type="ECO:0000259" key="1">
    <source>
        <dbReference type="Pfam" id="PF01551"/>
    </source>
</evidence>
<dbReference type="EMBL" id="VAFM01000002">
    <property type="protein sequence ID" value="TKW60973.1"/>
    <property type="molecule type" value="Genomic_DNA"/>
</dbReference>
<comment type="caution">
    <text evidence="2">The sequence shown here is derived from an EMBL/GenBank/DDBJ whole genome shotgun (WGS) entry which is preliminary data.</text>
</comment>